<accession>A0AAD9E486</accession>
<comment type="caution">
    <text evidence="2">The sequence shown here is derived from an EMBL/GenBank/DDBJ whole genome shotgun (WGS) entry which is preliminary data.</text>
</comment>
<name>A0AAD9E486_9TELE</name>
<keyword evidence="3" id="KW-1185">Reference proteome</keyword>
<feature type="domain" description="Reverse transcriptase" evidence="1">
    <location>
        <begin position="95"/>
        <end position="311"/>
    </location>
</feature>
<dbReference type="CDD" id="cd01650">
    <property type="entry name" value="RT_nLTR_like"/>
    <property type="match status" value="1"/>
</dbReference>
<organism evidence="2 3">
    <name type="scientific">Electrophorus voltai</name>
    <dbReference type="NCBI Taxonomy" id="2609070"/>
    <lineage>
        <taxon>Eukaryota</taxon>
        <taxon>Metazoa</taxon>
        <taxon>Chordata</taxon>
        <taxon>Craniata</taxon>
        <taxon>Vertebrata</taxon>
        <taxon>Euteleostomi</taxon>
        <taxon>Actinopterygii</taxon>
        <taxon>Neopterygii</taxon>
        <taxon>Teleostei</taxon>
        <taxon>Ostariophysi</taxon>
        <taxon>Gymnotiformes</taxon>
        <taxon>Gymnotoidei</taxon>
        <taxon>Gymnotidae</taxon>
        <taxon>Electrophorus</taxon>
    </lineage>
</organism>
<dbReference type="AlphaFoldDB" id="A0AAD9E486"/>
<dbReference type="EMBL" id="JAROKS010000004">
    <property type="protein sequence ID" value="KAK1803808.1"/>
    <property type="molecule type" value="Genomic_DNA"/>
</dbReference>
<evidence type="ECO:0000313" key="3">
    <source>
        <dbReference type="Proteomes" id="UP001239994"/>
    </source>
</evidence>
<dbReference type="InterPro" id="IPR043502">
    <property type="entry name" value="DNA/RNA_pol_sf"/>
</dbReference>
<dbReference type="PROSITE" id="PS50878">
    <property type="entry name" value="RT_POL"/>
    <property type="match status" value="1"/>
</dbReference>
<reference evidence="2" key="1">
    <citation type="submission" date="2023-03" db="EMBL/GenBank/DDBJ databases">
        <title>Electrophorus voltai genome.</title>
        <authorList>
            <person name="Bian C."/>
        </authorList>
    </citation>
    <scope>NUCLEOTIDE SEQUENCE</scope>
    <source>
        <strain evidence="2">CB-2022</strain>
        <tissue evidence="2">Muscle</tissue>
    </source>
</reference>
<evidence type="ECO:0000313" key="2">
    <source>
        <dbReference type="EMBL" id="KAK1803808.1"/>
    </source>
</evidence>
<dbReference type="PANTHER" id="PTHR47510:SF3">
    <property type="entry name" value="ENDO_EXONUCLEASE_PHOSPHATASE DOMAIN-CONTAINING PROTEIN"/>
    <property type="match status" value="1"/>
</dbReference>
<proteinExistence type="predicted"/>
<dbReference type="Pfam" id="PF00078">
    <property type="entry name" value="RVT_1"/>
    <property type="match status" value="1"/>
</dbReference>
<evidence type="ECO:0000259" key="1">
    <source>
        <dbReference type="PROSITE" id="PS50878"/>
    </source>
</evidence>
<dbReference type="PANTHER" id="PTHR47510">
    <property type="entry name" value="REVERSE TRANSCRIPTASE DOMAIN-CONTAINING PROTEIN"/>
    <property type="match status" value="1"/>
</dbReference>
<sequence>MPYDRIQSPLSSLQATSSSANANSAYASNAIGAANGACAEPTIEQRPLIITESDVRRVFKRVNTRKAAGPDGICWRVLKACADQLALVFTDIFNLSLTLGIVPSSFKHSTIFPVPKKPRPSSLNDYRPVALTSVVMKCFEKLVRDFITSSLPASMDPLQFAYRHNCSTDDAIAHLLHTTQTHLDKGRGNYAKMLFVDYSSAFNTIIPSLLTTKLGDLGLHTSLCDWISNFLTDRPQSVRVGNCISSTLILSTGAPQGCVLSPLLYSLYTYDCTATSSSTIIVKFADDTVVMGLISDNDERAYLEEIKHLEN</sequence>
<protein>
    <recommendedName>
        <fullName evidence="1">Reverse transcriptase domain-containing protein</fullName>
    </recommendedName>
</protein>
<dbReference type="Proteomes" id="UP001239994">
    <property type="component" value="Unassembled WGS sequence"/>
</dbReference>
<dbReference type="InterPro" id="IPR000477">
    <property type="entry name" value="RT_dom"/>
</dbReference>
<dbReference type="SUPFAM" id="SSF56672">
    <property type="entry name" value="DNA/RNA polymerases"/>
    <property type="match status" value="1"/>
</dbReference>
<gene>
    <name evidence="2" type="ORF">P4O66_003735</name>
</gene>